<gene>
    <name evidence="1" type="ORF">BDV29DRAFT_185308</name>
</gene>
<reference evidence="1 2" key="1">
    <citation type="submission" date="2019-04" db="EMBL/GenBank/DDBJ databases">
        <title>Friends and foes A comparative genomics study of 23 Aspergillus species from section Flavi.</title>
        <authorList>
            <consortium name="DOE Joint Genome Institute"/>
            <person name="Kjaerbolling I."/>
            <person name="Vesth T."/>
            <person name="Frisvad J.C."/>
            <person name="Nybo J.L."/>
            <person name="Theobald S."/>
            <person name="Kildgaard S."/>
            <person name="Isbrandt T."/>
            <person name="Kuo A."/>
            <person name="Sato A."/>
            <person name="Lyhne E.K."/>
            <person name="Kogle M.E."/>
            <person name="Wiebenga A."/>
            <person name="Kun R.S."/>
            <person name="Lubbers R.J."/>
            <person name="Makela M.R."/>
            <person name="Barry K."/>
            <person name="Chovatia M."/>
            <person name="Clum A."/>
            <person name="Daum C."/>
            <person name="Haridas S."/>
            <person name="He G."/>
            <person name="LaButti K."/>
            <person name="Lipzen A."/>
            <person name="Mondo S."/>
            <person name="Riley R."/>
            <person name="Salamov A."/>
            <person name="Simmons B.A."/>
            <person name="Magnuson J.K."/>
            <person name="Henrissat B."/>
            <person name="Mortensen U.H."/>
            <person name="Larsen T.O."/>
            <person name="Devries R.P."/>
            <person name="Grigoriev I.V."/>
            <person name="Machida M."/>
            <person name="Baker S.E."/>
            <person name="Andersen M.R."/>
        </authorList>
    </citation>
    <scope>NUCLEOTIDE SEQUENCE [LARGE SCALE GENOMIC DNA]</scope>
    <source>
        <strain evidence="1 2">CBS 151.66</strain>
    </source>
</reference>
<proteinExistence type="predicted"/>
<evidence type="ECO:0000313" key="1">
    <source>
        <dbReference type="EMBL" id="KAB8067976.1"/>
    </source>
</evidence>
<dbReference type="AlphaFoldDB" id="A0A5N5WHN9"/>
<name>A0A5N5WHN9_9EURO</name>
<dbReference type="InterPro" id="IPR049232">
    <property type="entry name" value="DUF6829"/>
</dbReference>
<evidence type="ECO:0000313" key="2">
    <source>
        <dbReference type="Proteomes" id="UP000326565"/>
    </source>
</evidence>
<protein>
    <submittedName>
        <fullName evidence="1">Uncharacterized protein</fullName>
    </submittedName>
</protein>
<keyword evidence="2" id="KW-1185">Reference proteome</keyword>
<dbReference type="Pfam" id="PF20717">
    <property type="entry name" value="DUF6829"/>
    <property type="match status" value="1"/>
</dbReference>
<dbReference type="Proteomes" id="UP000326565">
    <property type="component" value="Unassembled WGS sequence"/>
</dbReference>
<dbReference type="EMBL" id="ML732426">
    <property type="protein sequence ID" value="KAB8067976.1"/>
    <property type="molecule type" value="Genomic_DNA"/>
</dbReference>
<sequence length="436" mass="48233">MSESMSLRTIVQKGEFVDKSDNEALHLFQKAFGPELSHLRNAKATVESAGTDSSAWTLSRLLFDHDYIEVNRTLTSTLAIKWLLADKYEAFTSGQPSSEKLSKESFQKLRKFFFDQLPTPCDDIYALIVAMAIDDIGKDQALARELNMPAGKNHSEILLCAVEKGIVPALETVEPEDQRKTIVDSLKIELDISQVMQGETAPCSLLVLKGRGEKAFNLKAMVTFLDVAGASAHGRPRGCAVMMENVFKNYMNTIELLNAYRKGEIQGAEACYNGILGLRAKALEKNGFRIQKNNELVALSCKDPDHRAFLRIVCMGRVESKEGAELFWRAFNKLPGPQKRALVNGLNVNGVGDGVAILPYYAPGILSQTLKNAESSEKDKALIAYMTFLARVFSHYEGQSDKLDGIIEVDLSFAQKVFKDDGFRNNPGVLAELPLP</sequence>
<organism evidence="1 2">
    <name type="scientific">Aspergillus leporis</name>
    <dbReference type="NCBI Taxonomy" id="41062"/>
    <lineage>
        <taxon>Eukaryota</taxon>
        <taxon>Fungi</taxon>
        <taxon>Dikarya</taxon>
        <taxon>Ascomycota</taxon>
        <taxon>Pezizomycotina</taxon>
        <taxon>Eurotiomycetes</taxon>
        <taxon>Eurotiomycetidae</taxon>
        <taxon>Eurotiales</taxon>
        <taxon>Aspergillaceae</taxon>
        <taxon>Aspergillus</taxon>
        <taxon>Aspergillus subgen. Circumdati</taxon>
    </lineage>
</organism>
<dbReference type="OrthoDB" id="5295627at2759"/>
<accession>A0A5N5WHN9</accession>